<dbReference type="InterPro" id="IPR053143">
    <property type="entry name" value="Arylsulfate_ST"/>
</dbReference>
<proteinExistence type="predicted"/>
<dbReference type="Proteomes" id="UP000025947">
    <property type="component" value="Unassembled WGS sequence"/>
</dbReference>
<dbReference type="PANTHER" id="PTHR35340">
    <property type="entry name" value="PQQ ENZYME REPEAT PROTEIN-RELATED"/>
    <property type="match status" value="1"/>
</dbReference>
<dbReference type="PANTHER" id="PTHR35340:SF5">
    <property type="entry name" value="ASST-DOMAIN-CONTAINING PROTEIN"/>
    <property type="match status" value="1"/>
</dbReference>
<evidence type="ECO:0000313" key="2">
    <source>
        <dbReference type="Proteomes" id="UP000025947"/>
    </source>
</evidence>
<dbReference type="AlphaFoldDB" id="A0A051TZ70"/>
<sequence length="472" mass="50176">MPQTQLAPPPLNVTVNQPDGGSGLVFINGGEPGAANLFGTGNTGIPSGPEILDKKGRPVWFLQIPGDQDAVNFQAQTYQGKPVLTWFQGDKLAGADYIADTNYNIIKKITTEDAPSDLHEFRLTPDGHALITSVKEVDADLSGIGGPKTGKIADSFVNVVDVASGKTVLEWDSAQHLPVTDSVLNYTQLQGIPGEGVLPLHVNSIAPDPDGNMLVSVRSANELVDVNPQTGAINWKLGGKNSDFKLGPGVDFAGQHDPTFVDENTIMLFNNNVDLGGTRHGPSSIMWIRLDRQAKTATLLRNWVQPEPVDTFTQGSAQALADGNTFSGWGDANHITEFAPDGRILWNATQPKTSTQHVGTGPKALAVGDGTYRAFLQQWSGHPTQKPELTMSNDNGQPIVHAVWNGATDVTQWRVLSGPSPDKLTPLATTDWNGLNTPVALPAGTATSGNYFTIEALDKNGATIAASDPMKA</sequence>
<name>A0A051TZ70_9MYCO</name>
<protein>
    <recommendedName>
        <fullName evidence="3">Arylsulfotransferase N-terminal domain-containing protein</fullName>
    </recommendedName>
</protein>
<accession>A0A051TZ70</accession>
<dbReference type="EMBL" id="JLXW01000008">
    <property type="protein sequence ID" value="KBZ62239.1"/>
    <property type="molecule type" value="Genomic_DNA"/>
</dbReference>
<gene>
    <name evidence="1" type="ORF">K875_03160</name>
</gene>
<evidence type="ECO:0000313" key="1">
    <source>
        <dbReference type="EMBL" id="KBZ62239.1"/>
    </source>
</evidence>
<evidence type="ECO:0008006" key="3">
    <source>
        <dbReference type="Google" id="ProtNLM"/>
    </source>
</evidence>
<dbReference type="Pfam" id="PF14269">
    <property type="entry name" value="Arylsulfotran_2"/>
    <property type="match status" value="1"/>
</dbReference>
<dbReference type="InterPro" id="IPR039535">
    <property type="entry name" value="ASST-like"/>
</dbReference>
<reference evidence="1 2" key="1">
    <citation type="submission" date="2014-04" db="EMBL/GenBank/DDBJ databases">
        <title>The Genome Sequence of Mycobacterium tuberculosis TKK-01-0051.</title>
        <authorList>
            <consortium name="The Broad Institute Genomics Platform"/>
            <consortium name="The Broad Institute Genome Sequencing Center for Infectious Disease"/>
            <person name="Earl A.M."/>
            <person name="Cohen K."/>
            <person name="Pym A."/>
            <person name="Bishai W."/>
            <person name="Maharaj K."/>
            <person name="Desjardins C."/>
            <person name="Abeel T."/>
            <person name="Young S."/>
            <person name="Zeng Q."/>
            <person name="Gargeya S."/>
            <person name="Abouelleil A."/>
            <person name="Alvarado L."/>
            <person name="Chapman S.B."/>
            <person name="Gainer-Dewar J."/>
            <person name="Goldberg J."/>
            <person name="Griggs A."/>
            <person name="Gujja S."/>
            <person name="Hansen M."/>
            <person name="Howarth C."/>
            <person name="Imamovic A."/>
            <person name="Larimer J."/>
            <person name="Murphy C."/>
            <person name="Naylor J."/>
            <person name="Pearson M."/>
            <person name="Poon T.W."/>
            <person name="Priest M."/>
            <person name="Roberts A."/>
            <person name="Saif S."/>
            <person name="Shea T."/>
            <person name="Sykes S."/>
            <person name="Wortman J."/>
            <person name="Nusbaum C."/>
            <person name="Birren B."/>
        </authorList>
    </citation>
    <scope>NUCLEOTIDE SEQUENCE [LARGE SCALE GENOMIC DNA]</scope>
    <source>
        <strain evidence="1 2">TKK-01-0051</strain>
    </source>
</reference>
<keyword evidence="2" id="KW-1185">Reference proteome</keyword>
<dbReference type="SUPFAM" id="SSF82171">
    <property type="entry name" value="DPP6 N-terminal domain-like"/>
    <property type="match status" value="1"/>
</dbReference>
<organism evidence="1 2">
    <name type="scientific">Mycobacterium [tuberculosis] TKK-01-0051</name>
    <dbReference type="NCBI Taxonomy" id="1324261"/>
    <lineage>
        <taxon>Bacteria</taxon>
        <taxon>Bacillati</taxon>
        <taxon>Actinomycetota</taxon>
        <taxon>Actinomycetes</taxon>
        <taxon>Mycobacteriales</taxon>
        <taxon>Mycobacteriaceae</taxon>
        <taxon>Mycobacterium</taxon>
        <taxon>Mycobacterium avium complex (MAC)</taxon>
    </lineage>
</organism>
<dbReference type="HOGENOM" id="CLU_018249_2_1_11"/>
<dbReference type="PATRIC" id="fig|1324261.3.peg.3190"/>
<comment type="caution">
    <text evidence="1">The sequence shown here is derived from an EMBL/GenBank/DDBJ whole genome shotgun (WGS) entry which is preliminary data.</text>
</comment>